<evidence type="ECO:0008006" key="4">
    <source>
        <dbReference type="Google" id="ProtNLM"/>
    </source>
</evidence>
<feature type="transmembrane region" description="Helical" evidence="1">
    <location>
        <begin position="143"/>
        <end position="163"/>
    </location>
</feature>
<protein>
    <recommendedName>
        <fullName evidence="4">DUF805 domain-containing protein</fullName>
    </recommendedName>
</protein>
<evidence type="ECO:0000256" key="1">
    <source>
        <dbReference type="SAM" id="Phobius"/>
    </source>
</evidence>
<organism evidence="2 3">
    <name type="scientific">Dyella acidiphila</name>
    <dbReference type="NCBI Taxonomy" id="2775866"/>
    <lineage>
        <taxon>Bacteria</taxon>
        <taxon>Pseudomonadati</taxon>
        <taxon>Pseudomonadota</taxon>
        <taxon>Gammaproteobacteria</taxon>
        <taxon>Lysobacterales</taxon>
        <taxon>Rhodanobacteraceae</taxon>
        <taxon>Dyella</taxon>
    </lineage>
</organism>
<keyword evidence="1" id="KW-0812">Transmembrane</keyword>
<feature type="transmembrane region" description="Helical" evidence="1">
    <location>
        <begin position="46"/>
        <end position="66"/>
    </location>
</feature>
<keyword evidence="1" id="KW-0472">Membrane</keyword>
<proteinExistence type="predicted"/>
<sequence length="252" mass="26860">MARYDDELQSALPDRAAKPYLVLVSVALITFSLVTCFAVALHRQLITLVLVQVCLPWLPIVLKLYFKHRGTAEENDGIVVGTLVAALFEIVALLLLASSLADLVHENVVLIPAALVGLLWLLGLYVAFFGGDADTRASLAFKDWFFALLLFGILAFGYGYAALSLVNRIVDTGAPDIYHSQIAGKYTTSGKSGTHYYLKLAGGPDPGGSNLQVGSGQYAAAQAGNVVCVAVYPGALGFRWMHSVACPDQASP</sequence>
<reference evidence="2 3" key="1">
    <citation type="submission" date="2020-09" db="EMBL/GenBank/DDBJ databases">
        <title>Dyella sp. 7MK23 isolated from forest soil.</title>
        <authorList>
            <person name="Fu J."/>
        </authorList>
    </citation>
    <scope>NUCLEOTIDE SEQUENCE [LARGE SCALE GENOMIC DNA]</scope>
    <source>
        <strain evidence="2 3">7MK23</strain>
    </source>
</reference>
<evidence type="ECO:0000313" key="2">
    <source>
        <dbReference type="EMBL" id="MBE1162843.1"/>
    </source>
</evidence>
<dbReference type="RefSeq" id="WP_192557692.1">
    <property type="nucleotide sequence ID" value="NZ_JACZZA010000018.1"/>
</dbReference>
<evidence type="ECO:0000313" key="3">
    <source>
        <dbReference type="Proteomes" id="UP000651010"/>
    </source>
</evidence>
<feature type="transmembrane region" description="Helical" evidence="1">
    <location>
        <begin position="20"/>
        <end position="40"/>
    </location>
</feature>
<dbReference type="EMBL" id="JACZZA010000018">
    <property type="protein sequence ID" value="MBE1162843.1"/>
    <property type="molecule type" value="Genomic_DNA"/>
</dbReference>
<comment type="caution">
    <text evidence="2">The sequence shown here is derived from an EMBL/GenBank/DDBJ whole genome shotgun (WGS) entry which is preliminary data.</text>
</comment>
<feature type="transmembrane region" description="Helical" evidence="1">
    <location>
        <begin position="109"/>
        <end position="131"/>
    </location>
</feature>
<feature type="transmembrane region" description="Helical" evidence="1">
    <location>
        <begin position="78"/>
        <end position="97"/>
    </location>
</feature>
<gene>
    <name evidence="2" type="ORF">IGX34_20870</name>
</gene>
<name>A0ABR9GFL8_9GAMM</name>
<keyword evidence="1" id="KW-1133">Transmembrane helix</keyword>
<accession>A0ABR9GFL8</accession>
<dbReference type="Proteomes" id="UP000651010">
    <property type="component" value="Unassembled WGS sequence"/>
</dbReference>
<keyword evidence="3" id="KW-1185">Reference proteome</keyword>